<name>D7LQV0_ARALL</name>
<dbReference type="Gramene" id="Al_scaffold_0005_398">
    <property type="protein sequence ID" value="Al_scaffold_0005_398"/>
    <property type="gene ID" value="Al_scaffold_0005_398"/>
</dbReference>
<dbReference type="eggNOG" id="KOG2587">
    <property type="taxonomic scope" value="Eukaryota"/>
</dbReference>
<comment type="subcellular location">
    <subcellularLocation>
        <location evidence="1">Nucleus</location>
    </subcellularLocation>
</comment>
<comment type="subunit">
    <text evidence="1">Component of the RNA polymerase III (Pol III) complex consisting of 17 subunits.</text>
</comment>
<proteinExistence type="inferred from homology"/>
<comment type="function">
    <text evidence="1">DNA-dependent RNA polymerase catalyzes the transcription of DNA into RNA using the four ribonucleoside triphosphates as substrates. Specific core component of RNA polymerase III which synthesizes small RNAs, such as 5S rRNA and tRNAs.</text>
</comment>
<dbReference type="EMBL" id="GL348717">
    <property type="protein sequence ID" value="EFH53189.1"/>
    <property type="molecule type" value="Genomic_DNA"/>
</dbReference>
<dbReference type="HOGENOM" id="CLU_967539_0_0_1"/>
<dbReference type="Proteomes" id="UP000008694">
    <property type="component" value="Unassembled WGS sequence"/>
</dbReference>
<dbReference type="GO" id="GO:0005666">
    <property type="term" value="C:RNA polymerase III complex"/>
    <property type="evidence" value="ECO:0007669"/>
    <property type="project" value="UniProtKB-UniRule"/>
</dbReference>
<evidence type="ECO:0000259" key="2">
    <source>
        <dbReference type="Pfam" id="PF05645"/>
    </source>
</evidence>
<dbReference type="PANTHER" id="PTHR12949">
    <property type="entry name" value="RNA POLYMERASE III DNA DIRECTED -RELATED"/>
    <property type="match status" value="1"/>
</dbReference>
<dbReference type="InterPro" id="IPR008806">
    <property type="entry name" value="RNA_pol_III_Rpc82_C"/>
</dbReference>
<keyword evidence="1" id="KW-0240">DNA-directed RNA polymerase</keyword>
<dbReference type="PANTHER" id="PTHR12949:SF0">
    <property type="entry name" value="DNA-DIRECTED RNA POLYMERASE III SUBUNIT RPC3"/>
    <property type="match status" value="1"/>
</dbReference>
<keyword evidence="1" id="KW-0804">Transcription</keyword>
<evidence type="ECO:0000256" key="1">
    <source>
        <dbReference type="RuleBase" id="RU367076"/>
    </source>
</evidence>
<keyword evidence="1" id="KW-0539">Nucleus</keyword>
<reference evidence="4" key="1">
    <citation type="journal article" date="2011" name="Nat. Genet.">
        <title>The Arabidopsis lyrata genome sequence and the basis of rapid genome size change.</title>
        <authorList>
            <person name="Hu T.T."/>
            <person name="Pattyn P."/>
            <person name="Bakker E.G."/>
            <person name="Cao J."/>
            <person name="Cheng J.-F."/>
            <person name="Clark R.M."/>
            <person name="Fahlgren N."/>
            <person name="Fawcett J.A."/>
            <person name="Grimwood J."/>
            <person name="Gundlach H."/>
            <person name="Haberer G."/>
            <person name="Hollister J.D."/>
            <person name="Ossowski S."/>
            <person name="Ottilar R.P."/>
            <person name="Salamov A.A."/>
            <person name="Schneeberger K."/>
            <person name="Spannagl M."/>
            <person name="Wang X."/>
            <person name="Yang L."/>
            <person name="Nasrallah M.E."/>
            <person name="Bergelson J."/>
            <person name="Carrington J.C."/>
            <person name="Gaut B.S."/>
            <person name="Schmutz J."/>
            <person name="Mayer K.F.X."/>
            <person name="Van de Peer Y."/>
            <person name="Grigoriev I.V."/>
            <person name="Nordborg M."/>
            <person name="Weigel D."/>
            <person name="Guo Y.-L."/>
        </authorList>
    </citation>
    <scope>NUCLEOTIDE SEQUENCE [LARGE SCALE GENOMIC DNA]</scope>
    <source>
        <strain evidence="4">cv. MN47</strain>
    </source>
</reference>
<keyword evidence="4" id="KW-1185">Reference proteome</keyword>
<accession>D7LQV0</accession>
<gene>
    <name evidence="3" type="ORF">ARALYDRAFT_664363</name>
</gene>
<organism evidence="4">
    <name type="scientific">Arabidopsis lyrata subsp. lyrata</name>
    <name type="common">Lyre-leaved rock-cress</name>
    <dbReference type="NCBI Taxonomy" id="81972"/>
    <lineage>
        <taxon>Eukaryota</taxon>
        <taxon>Viridiplantae</taxon>
        <taxon>Streptophyta</taxon>
        <taxon>Embryophyta</taxon>
        <taxon>Tracheophyta</taxon>
        <taxon>Spermatophyta</taxon>
        <taxon>Magnoliopsida</taxon>
        <taxon>eudicotyledons</taxon>
        <taxon>Gunneridae</taxon>
        <taxon>Pentapetalae</taxon>
        <taxon>rosids</taxon>
        <taxon>malvids</taxon>
        <taxon>Brassicales</taxon>
        <taxon>Brassicaceae</taxon>
        <taxon>Camelineae</taxon>
        <taxon>Arabidopsis</taxon>
    </lineage>
</organism>
<dbReference type="Gene3D" id="1.10.10.10">
    <property type="entry name" value="Winged helix-like DNA-binding domain superfamily/Winged helix DNA-binding domain"/>
    <property type="match status" value="1"/>
</dbReference>
<protein>
    <recommendedName>
        <fullName evidence="1">DNA-directed RNA polymerase III subunit RPC3</fullName>
        <shortName evidence="1">RNA polymerase III subunit C3</shortName>
    </recommendedName>
</protein>
<dbReference type="STRING" id="81972.D7LQV0"/>
<feature type="domain" description="RNA polymerase III Rpc82 C -terminal" evidence="2">
    <location>
        <begin position="83"/>
        <end position="147"/>
    </location>
</feature>
<dbReference type="GO" id="GO:0006351">
    <property type="term" value="P:DNA-templated transcription"/>
    <property type="evidence" value="ECO:0007669"/>
    <property type="project" value="InterPro"/>
</dbReference>
<dbReference type="Pfam" id="PF05645">
    <property type="entry name" value="RNA_pol_Rpc82"/>
    <property type="match status" value="1"/>
</dbReference>
<dbReference type="InterPro" id="IPR039748">
    <property type="entry name" value="RPC3"/>
</dbReference>
<comment type="similarity">
    <text evidence="1">Belongs to the eukaryotic RPC3/POLR3C RNA polymerase subunit family.</text>
</comment>
<evidence type="ECO:0000313" key="4">
    <source>
        <dbReference type="Proteomes" id="UP000008694"/>
    </source>
</evidence>
<sequence>MLKLQRAKVHSVYFSVKESLKKLVAAHFVERSPSLDPSFGRDLPRRRGATYPLFFDNLIVLKKKVLQTAPAEDIRFPLTAFANTDSNIAKRKRKPDVDASDPSKLITWRPNFEEFISRLRHKACLDIVKKNKGEECVAVLRAMLNVKSAEEKVEKGQSGRMSVGSFSKEVKTEDGHPLLQEIVVECLGKLSSSSSSSSSSLPAFVIEMDGSYRVDFESIISVPRYHEMKAAVKRTYGEEFSQMFNYLLEKEDCLFETSEIVGAVEIEEEAALRGLFDMRKGGYVRMEV</sequence>
<evidence type="ECO:0000313" key="3">
    <source>
        <dbReference type="EMBL" id="EFH53189.1"/>
    </source>
</evidence>
<dbReference type="AlphaFoldDB" id="D7LQV0"/>
<dbReference type="InterPro" id="IPR036388">
    <property type="entry name" value="WH-like_DNA-bd_sf"/>
</dbReference>
<dbReference type="GO" id="GO:0003697">
    <property type="term" value="F:single-stranded DNA binding"/>
    <property type="evidence" value="ECO:0007669"/>
    <property type="project" value="UniProtKB-UniRule"/>
</dbReference>